<dbReference type="EMBL" id="FQXR01000013">
    <property type="protein sequence ID" value="SHI12900.1"/>
    <property type="molecule type" value="Genomic_DNA"/>
</dbReference>
<dbReference type="AlphaFoldDB" id="A0A1M5YLQ8"/>
<proteinExistence type="predicted"/>
<gene>
    <name evidence="2" type="ORF">SAMN02745180_02278</name>
</gene>
<dbReference type="Proteomes" id="UP000184389">
    <property type="component" value="Unassembled WGS sequence"/>
</dbReference>
<feature type="signal peptide" evidence="1">
    <location>
        <begin position="1"/>
        <end position="22"/>
    </location>
</feature>
<keyword evidence="1" id="KW-0732">Signal</keyword>
<reference evidence="2 3" key="1">
    <citation type="submission" date="2016-11" db="EMBL/GenBank/DDBJ databases">
        <authorList>
            <person name="Jaros S."/>
            <person name="Januszkiewicz K."/>
            <person name="Wedrychowicz H."/>
        </authorList>
    </citation>
    <scope>NUCLEOTIDE SEQUENCE [LARGE SCALE GENOMIC DNA]</scope>
    <source>
        <strain evidence="2 3">DSM 13106</strain>
    </source>
</reference>
<keyword evidence="3" id="KW-1185">Reference proteome</keyword>
<organism evidence="2 3">
    <name type="scientific">Sporanaerobacter acetigenes DSM 13106</name>
    <dbReference type="NCBI Taxonomy" id="1123281"/>
    <lineage>
        <taxon>Bacteria</taxon>
        <taxon>Bacillati</taxon>
        <taxon>Bacillota</taxon>
        <taxon>Tissierellia</taxon>
        <taxon>Tissierellales</taxon>
        <taxon>Sporanaerobacteraceae</taxon>
        <taxon>Sporanaerobacter</taxon>
    </lineage>
</organism>
<sequence>MNKKKIFLILMCILVVAGLSGCGSKANTSQQKETVVASEMGKEANQNVDKDIEEKGKKIAINEIKHYFGIDIDDSYDLKVNYFDYGNDSRYYQYLFWNDSNTFDIRVGKGEEKAFYLQQMLPENHDGKLLDEKAAEKLSLNFINEKLKGIKDELALTNTEYEVEKNSNNIEYYVFQYNEKDNENSGAFIKVDCYNKYVTEITLFD</sequence>
<evidence type="ECO:0000256" key="1">
    <source>
        <dbReference type="SAM" id="SignalP"/>
    </source>
</evidence>
<dbReference type="STRING" id="1123281.SAMN02745180_02278"/>
<name>A0A1M5YLQ8_9FIRM</name>
<evidence type="ECO:0008006" key="4">
    <source>
        <dbReference type="Google" id="ProtNLM"/>
    </source>
</evidence>
<protein>
    <recommendedName>
        <fullName evidence="4">Peptidase propeptide and YPEB domain-containing protein</fullName>
    </recommendedName>
</protein>
<evidence type="ECO:0000313" key="2">
    <source>
        <dbReference type="EMBL" id="SHI12900.1"/>
    </source>
</evidence>
<dbReference type="PROSITE" id="PS51257">
    <property type="entry name" value="PROKAR_LIPOPROTEIN"/>
    <property type="match status" value="1"/>
</dbReference>
<evidence type="ECO:0000313" key="3">
    <source>
        <dbReference type="Proteomes" id="UP000184389"/>
    </source>
</evidence>
<feature type="chain" id="PRO_5038509869" description="Peptidase propeptide and YPEB domain-containing protein" evidence="1">
    <location>
        <begin position="23"/>
        <end position="205"/>
    </location>
</feature>
<accession>A0A1M5YLQ8</accession>
<dbReference type="OrthoDB" id="5392603at2"/>
<dbReference type="RefSeq" id="WP_072744922.1">
    <property type="nucleotide sequence ID" value="NZ_FQXR01000013.1"/>
</dbReference>